<gene>
    <name evidence="1" type="ORF">K6Y31_05975</name>
</gene>
<keyword evidence="2" id="KW-1185">Reference proteome</keyword>
<keyword evidence="1" id="KW-0540">Nuclease</keyword>
<keyword evidence="1" id="KW-0255">Endonuclease</keyword>
<dbReference type="Gene3D" id="3.30.2170.10">
    <property type="entry name" value="archaeoglobus fulgidus dsm 4304 superfamily"/>
    <property type="match status" value="1"/>
</dbReference>
<reference evidence="1 2" key="1">
    <citation type="journal article" date="2022" name="Environ. Microbiol. Rep.">
        <title>Eco-phylogenetic analyses reveal divergent evolution of vitamin B12 metabolism in the marine bacterial family 'Psychromonadaceae'.</title>
        <authorList>
            <person name="Jin X."/>
            <person name="Yang Y."/>
            <person name="Cao H."/>
            <person name="Gao B."/>
            <person name="Zhao Z."/>
        </authorList>
    </citation>
    <scope>NUCLEOTIDE SEQUENCE [LARGE SCALE GENOMIC DNA]</scope>
    <source>
        <strain evidence="1 2">MKS20</strain>
    </source>
</reference>
<evidence type="ECO:0000313" key="1">
    <source>
        <dbReference type="EMBL" id="MCE2594357.1"/>
    </source>
</evidence>
<dbReference type="InterPro" id="IPR007581">
    <property type="entry name" value="Endonuclease-V"/>
</dbReference>
<evidence type="ECO:0000313" key="2">
    <source>
        <dbReference type="Proteomes" id="UP001201273"/>
    </source>
</evidence>
<comment type="caution">
    <text evidence="1">The sequence shown here is derived from an EMBL/GenBank/DDBJ whole genome shotgun (WGS) entry which is preliminary data.</text>
</comment>
<protein>
    <submittedName>
        <fullName evidence="1">Endonuclease V</fullName>
    </submittedName>
</protein>
<sequence length="168" mass="18798">MKLVIDVHYNNNEFAVASGVLFSDWESSSYTSKLSVKINDIEPYQPGSFFKRELPCILALLNEIKDDVEVIVIDGYVTLGEARQDGLGSHLYNNLNTKVPIIGVAKNRFAGTPEQCEVLRGTSKKPLYVTSIGISQSEAKKFIQQMHGEYRVPTLLKLVDSECRNEIT</sequence>
<dbReference type="GO" id="GO:0004519">
    <property type="term" value="F:endonuclease activity"/>
    <property type="evidence" value="ECO:0007669"/>
    <property type="project" value="UniProtKB-KW"/>
</dbReference>
<keyword evidence="1" id="KW-0378">Hydrolase</keyword>
<dbReference type="EMBL" id="JAIMJA010000005">
    <property type="protein sequence ID" value="MCE2594357.1"/>
    <property type="molecule type" value="Genomic_DNA"/>
</dbReference>
<dbReference type="Pfam" id="PF04493">
    <property type="entry name" value="Endonuclease_5"/>
    <property type="match status" value="1"/>
</dbReference>
<dbReference type="RefSeq" id="WP_233051904.1">
    <property type="nucleotide sequence ID" value="NZ_JAIMJA010000005.1"/>
</dbReference>
<proteinExistence type="predicted"/>
<organism evidence="1 2">
    <name type="scientific">Motilimonas cestriensis</name>
    <dbReference type="NCBI Taxonomy" id="2742685"/>
    <lineage>
        <taxon>Bacteria</taxon>
        <taxon>Pseudomonadati</taxon>
        <taxon>Pseudomonadota</taxon>
        <taxon>Gammaproteobacteria</taxon>
        <taxon>Alteromonadales</taxon>
        <taxon>Alteromonadales genera incertae sedis</taxon>
        <taxon>Motilimonas</taxon>
    </lineage>
</organism>
<accession>A0ABS8W8C1</accession>
<name>A0ABS8W8C1_9GAMM</name>
<dbReference type="Proteomes" id="UP001201273">
    <property type="component" value="Unassembled WGS sequence"/>
</dbReference>